<keyword evidence="1" id="KW-0677">Repeat</keyword>
<dbReference type="EMBL" id="LGTC01000001">
    <property type="protein sequence ID" value="KNY26105.1"/>
    <property type="molecule type" value="Genomic_DNA"/>
</dbReference>
<dbReference type="Pfam" id="PF07705">
    <property type="entry name" value="CARDB"/>
    <property type="match status" value="1"/>
</dbReference>
<keyword evidence="3" id="KW-0732">Signal</keyword>
<dbReference type="eggNOG" id="COG2247">
    <property type="taxonomic scope" value="Bacteria"/>
</dbReference>
<feature type="compositionally biased region" description="Gly residues" evidence="2">
    <location>
        <begin position="779"/>
        <end position="789"/>
    </location>
</feature>
<reference evidence="6" key="1">
    <citation type="submission" date="2015-07" db="EMBL/GenBank/DDBJ databases">
        <title>Near-Complete Genome Sequence of the Cellulolytic Bacterium Bacteroides (Pseudobacteroides) cellulosolvens ATCC 35603.</title>
        <authorList>
            <person name="Dassa B."/>
            <person name="Utturkar S.M."/>
            <person name="Klingeman D.M."/>
            <person name="Hurt R.A."/>
            <person name="Keller M."/>
            <person name="Xu J."/>
            <person name="Reddy Y.H.K."/>
            <person name="Borovok I."/>
            <person name="Grinberg I.R."/>
            <person name="Lamed R."/>
            <person name="Zhivin O."/>
            <person name="Bayer E.A."/>
            <person name="Brown S.D."/>
        </authorList>
    </citation>
    <scope>NUCLEOTIDE SEQUENCE [LARGE SCALE GENOMIC DNA]</scope>
    <source>
        <strain evidence="6">DSM 2933</strain>
    </source>
</reference>
<dbReference type="InterPro" id="IPR011635">
    <property type="entry name" value="CARDB"/>
</dbReference>
<organism evidence="5 6">
    <name type="scientific">Pseudobacteroides cellulosolvens ATCC 35603 = DSM 2933</name>
    <dbReference type="NCBI Taxonomy" id="398512"/>
    <lineage>
        <taxon>Bacteria</taxon>
        <taxon>Bacillati</taxon>
        <taxon>Bacillota</taxon>
        <taxon>Clostridia</taxon>
        <taxon>Eubacteriales</taxon>
        <taxon>Oscillospiraceae</taxon>
        <taxon>Pseudobacteroides</taxon>
    </lineage>
</organism>
<dbReference type="Pfam" id="PF00395">
    <property type="entry name" value="SLH"/>
    <property type="match status" value="3"/>
</dbReference>
<dbReference type="OrthoDB" id="174569at2"/>
<dbReference type="InterPro" id="IPR051465">
    <property type="entry name" value="Cell_Envelope_Struct_Comp"/>
</dbReference>
<evidence type="ECO:0000313" key="5">
    <source>
        <dbReference type="EMBL" id="KNY26105.1"/>
    </source>
</evidence>
<comment type="caution">
    <text evidence="5">The sequence shown here is derived from an EMBL/GenBank/DDBJ whole genome shotgun (WGS) entry which is preliminary data.</text>
</comment>
<gene>
    <name evidence="5" type="ORF">Bccel_1367</name>
</gene>
<name>A0A0L6JK15_9FIRM</name>
<accession>A0A0L6JK15</accession>
<dbReference type="Proteomes" id="UP000036923">
    <property type="component" value="Unassembled WGS sequence"/>
</dbReference>
<feature type="signal peptide" evidence="3">
    <location>
        <begin position="1"/>
        <end position="26"/>
    </location>
</feature>
<keyword evidence="6" id="KW-1185">Reference proteome</keyword>
<evidence type="ECO:0000256" key="1">
    <source>
        <dbReference type="ARBA" id="ARBA00022737"/>
    </source>
</evidence>
<dbReference type="Gene3D" id="2.60.40.10">
    <property type="entry name" value="Immunoglobulins"/>
    <property type="match status" value="1"/>
</dbReference>
<dbReference type="PROSITE" id="PS51272">
    <property type="entry name" value="SLH"/>
    <property type="match status" value="3"/>
</dbReference>
<dbReference type="AlphaFoldDB" id="A0A0L6JK15"/>
<feature type="domain" description="SLH" evidence="4">
    <location>
        <begin position="925"/>
        <end position="985"/>
    </location>
</feature>
<dbReference type="InterPro" id="IPR025883">
    <property type="entry name" value="Cadherin-like_domain"/>
</dbReference>
<sequence>MGFKLAKIIGVIVVGILLVCSMSSFAEGNVFDSSEGFSEISGREYINYPSGWAGNEAKDGVLQTNIYPDTEPCLRRIGNTNVAVWLSDDRSRNAVNRTELVYSVQTEENGVWTAPKAIADDGTADFYPSIACDGEKLFVVWQNINKTFGENEASLEKMAQASDIKAAEFDPVKAEFKTAVTLIDDNVLDKTPVVSVSNKKAQVAWIRNDMNDLFGYTGKNDVISCEFDGSSWSKPKETIKNIGKIITMSAVGYGGKQYISYSVDTDDNLSTLDDREIYYACPDAEAAAVPVRLTNDKTVDTQPTIISRNNKVSVIWYRGNTIAVIDDVSKPAAKNLLTGSTAGFYDNFKVVYDEKGLSLLWVKEEEGDIEAYAALYDEYTGEMSNIVKVTKTGGRIVSLDGVYNAKGELVVLCNKAEKIRKTSEIGTYYVNGLSDLFVTKVLWEINGSIDKNSVYWDNDEFSPGKPMTISFDLKNKGTVTIRNVIIEAYDGSPDKGGKKLPDTKVINGYIKAGEIKRIDFSFTPEEARRYDVYLKAVVDYDRDVDKSDNVAVVDTGYCDVKISSMYTAGSGDVRNLMLTAVNDSFVTAKSVKLIVTEDSNTGNILFERTYSKLEKGKPKQEIILLDTSKMTFSNGIKKIFARLETPSEEYYLSNNKDYASIVKAGLVVPFKVIIIEAENKGKEISVETAVGNNYNSSVKGSLLLELYDAGTKKLLMSKKQKVEVAPQKFEYFTLAFKNDSVYNGKYYVVAKVERTTDSGIPDSIKEISNVQTADVKGKSAGGESSGGNQEGTPSDLHTGGQAGGIPVDASIPVNDLGKSSKAGLLKLAFNEGELTPEFNKDTTVYELVIDENLREIALSAAAEDGKAFLEVQGVKLKGDANDYIIKFSDKQESITIKVTAENGTVKTYTVKLVRSVNIKDPNIPGAVITLTDIDRHWARESIIALVQMGKLKGYTDNTFRPDNKITRAEAAVLLVKLFEIQPVEGQRLAFKDEKSIPEWAYSYIKAAVNGGIIKGYADNTFKASDNITRQEFAVMFLRAMNYGELEAKNTSFKDDSKIADWAKGYVAKAVELSLISGYPDNTFRSQGNISRAEASAISKKYLDGKNNI</sequence>
<dbReference type="InterPro" id="IPR013783">
    <property type="entry name" value="Ig-like_fold"/>
</dbReference>
<feature type="domain" description="SLH" evidence="4">
    <location>
        <begin position="987"/>
        <end position="1050"/>
    </location>
</feature>
<dbReference type="eggNOG" id="COG1520">
    <property type="taxonomic scope" value="Bacteria"/>
</dbReference>
<evidence type="ECO:0000313" key="6">
    <source>
        <dbReference type="Proteomes" id="UP000036923"/>
    </source>
</evidence>
<evidence type="ECO:0000259" key="4">
    <source>
        <dbReference type="PROSITE" id="PS51272"/>
    </source>
</evidence>
<dbReference type="PANTHER" id="PTHR43308:SF5">
    <property type="entry name" value="S-LAYER PROTEIN _ PEPTIDOGLYCAN ENDO-BETA-N-ACETYLGLUCOSAMINIDASE"/>
    <property type="match status" value="1"/>
</dbReference>
<evidence type="ECO:0000256" key="2">
    <source>
        <dbReference type="SAM" id="MobiDB-lite"/>
    </source>
</evidence>
<dbReference type="Pfam" id="PF12733">
    <property type="entry name" value="Cadherin-like"/>
    <property type="match status" value="1"/>
</dbReference>
<feature type="chain" id="PRO_5005565567" evidence="3">
    <location>
        <begin position="27"/>
        <end position="1108"/>
    </location>
</feature>
<dbReference type="PATRIC" id="fig|398512.5.peg.1420"/>
<feature type="domain" description="SLH" evidence="4">
    <location>
        <begin position="1052"/>
        <end position="1108"/>
    </location>
</feature>
<dbReference type="InterPro" id="IPR001119">
    <property type="entry name" value="SLH_dom"/>
</dbReference>
<proteinExistence type="predicted"/>
<dbReference type="PANTHER" id="PTHR43308">
    <property type="entry name" value="OUTER MEMBRANE PROTEIN ALPHA-RELATED"/>
    <property type="match status" value="1"/>
</dbReference>
<feature type="region of interest" description="Disordered" evidence="2">
    <location>
        <begin position="771"/>
        <end position="804"/>
    </location>
</feature>
<protein>
    <submittedName>
        <fullName evidence="5">S-layer domain-containing protein</fullName>
    </submittedName>
</protein>
<evidence type="ECO:0000256" key="3">
    <source>
        <dbReference type="SAM" id="SignalP"/>
    </source>
</evidence>
<dbReference type="RefSeq" id="WP_050753201.1">
    <property type="nucleotide sequence ID" value="NZ_JQKC01000048.1"/>
</dbReference>
<dbReference type="STRING" id="398512.Bccel_1367"/>